<dbReference type="AlphaFoldDB" id="A0AAU9JCZ3"/>
<dbReference type="EMBL" id="CAJZBQ010000033">
    <property type="protein sequence ID" value="CAG9323368.1"/>
    <property type="molecule type" value="Genomic_DNA"/>
</dbReference>
<accession>A0AAU9JCZ3</accession>
<protein>
    <submittedName>
        <fullName evidence="1">Uncharacterized protein</fullName>
    </submittedName>
</protein>
<proteinExistence type="predicted"/>
<name>A0AAU9JCZ3_9CILI</name>
<organism evidence="1 2">
    <name type="scientific">Blepharisma stoltei</name>
    <dbReference type="NCBI Taxonomy" id="1481888"/>
    <lineage>
        <taxon>Eukaryota</taxon>
        <taxon>Sar</taxon>
        <taxon>Alveolata</taxon>
        <taxon>Ciliophora</taxon>
        <taxon>Postciliodesmatophora</taxon>
        <taxon>Heterotrichea</taxon>
        <taxon>Heterotrichida</taxon>
        <taxon>Blepharismidae</taxon>
        <taxon>Blepharisma</taxon>
    </lineage>
</organism>
<evidence type="ECO:0000313" key="1">
    <source>
        <dbReference type="EMBL" id="CAG9323368.1"/>
    </source>
</evidence>
<dbReference type="Proteomes" id="UP001162131">
    <property type="component" value="Unassembled WGS sequence"/>
</dbReference>
<gene>
    <name evidence="1" type="ORF">BSTOLATCC_MIC33267</name>
</gene>
<keyword evidence="2" id="KW-1185">Reference proteome</keyword>
<sequence>MINIEGSSKDFSNNATLAMENILENMFSLINPKGKETEFNLSETKDLPLINFSKVWEIDNLYPLQNQSVDCHIPDREERVCTHTDRKVYARNMCNHCYRTFGQNKMAWTCPHKDRQHYAKGRCQLCYLKEYHRSRVFGKRRKSKGKYKIN</sequence>
<comment type="caution">
    <text evidence="1">The sequence shown here is derived from an EMBL/GenBank/DDBJ whole genome shotgun (WGS) entry which is preliminary data.</text>
</comment>
<reference evidence="1" key="1">
    <citation type="submission" date="2021-09" db="EMBL/GenBank/DDBJ databases">
        <authorList>
            <consortium name="AG Swart"/>
            <person name="Singh M."/>
            <person name="Singh A."/>
            <person name="Seah K."/>
            <person name="Emmerich C."/>
        </authorList>
    </citation>
    <scope>NUCLEOTIDE SEQUENCE</scope>
    <source>
        <strain evidence="1">ATCC30299</strain>
    </source>
</reference>
<evidence type="ECO:0000313" key="2">
    <source>
        <dbReference type="Proteomes" id="UP001162131"/>
    </source>
</evidence>